<name>A0A167VL53_9HYPO</name>
<protein>
    <submittedName>
        <fullName evidence="2">Uncharacterized protein</fullName>
    </submittedName>
</protein>
<dbReference type="AlphaFoldDB" id="A0A167VL53"/>
<dbReference type="OrthoDB" id="5049419at2759"/>
<reference evidence="2 3" key="1">
    <citation type="journal article" date="2016" name="Genome Biol. Evol.">
        <title>Divergent and convergent evolution of fungal pathogenicity.</title>
        <authorList>
            <person name="Shang Y."/>
            <person name="Xiao G."/>
            <person name="Zheng P."/>
            <person name="Cen K."/>
            <person name="Zhan S."/>
            <person name="Wang C."/>
        </authorList>
    </citation>
    <scope>NUCLEOTIDE SEQUENCE [LARGE SCALE GENOMIC DNA]</scope>
    <source>
        <strain evidence="2 3">RCEF 264</strain>
    </source>
</reference>
<evidence type="ECO:0000313" key="3">
    <source>
        <dbReference type="Proteomes" id="UP000076874"/>
    </source>
</evidence>
<evidence type="ECO:0000256" key="1">
    <source>
        <dbReference type="SAM" id="MobiDB-lite"/>
    </source>
</evidence>
<gene>
    <name evidence="2" type="ORF">SPI_04285</name>
</gene>
<feature type="compositionally biased region" description="Basic residues" evidence="1">
    <location>
        <begin position="9"/>
        <end position="18"/>
    </location>
</feature>
<feature type="region of interest" description="Disordered" evidence="1">
    <location>
        <begin position="1"/>
        <end position="25"/>
    </location>
</feature>
<dbReference type="Proteomes" id="UP000076874">
    <property type="component" value="Unassembled WGS sequence"/>
</dbReference>
<organism evidence="2 3">
    <name type="scientific">Niveomyces insectorum RCEF 264</name>
    <dbReference type="NCBI Taxonomy" id="1081102"/>
    <lineage>
        <taxon>Eukaryota</taxon>
        <taxon>Fungi</taxon>
        <taxon>Dikarya</taxon>
        <taxon>Ascomycota</taxon>
        <taxon>Pezizomycotina</taxon>
        <taxon>Sordariomycetes</taxon>
        <taxon>Hypocreomycetidae</taxon>
        <taxon>Hypocreales</taxon>
        <taxon>Cordycipitaceae</taxon>
        <taxon>Niveomyces</taxon>
    </lineage>
</organism>
<comment type="caution">
    <text evidence="2">The sequence shown here is derived from an EMBL/GenBank/DDBJ whole genome shotgun (WGS) entry which is preliminary data.</text>
</comment>
<sequence>MGSNLSRSSKARRQRKAKAPPSMQSENVARYAACNTLHTAGIPVCIWLEDALGHLGVPTLAFELYLLVHDVAAATQILLESGYQRGKPSLAIESIPQFHNLFTLPRHEISGSPTSSEPDDSEQPSVILLPAAEWFYKLPERIENMADWFPTLPGIYSALVAKWLSLNEDEHALRLRIAVFIGYIYEYLDDTIRSPGFEQQLPAKYGQFHRDQLRGINTADLGTFKCQQHYLKNIEEGTQ</sequence>
<dbReference type="EMBL" id="AZHD01000006">
    <property type="protein sequence ID" value="OAA62745.1"/>
    <property type="molecule type" value="Genomic_DNA"/>
</dbReference>
<accession>A0A167VL53</accession>
<proteinExistence type="predicted"/>
<keyword evidence="3" id="KW-1185">Reference proteome</keyword>
<evidence type="ECO:0000313" key="2">
    <source>
        <dbReference type="EMBL" id="OAA62745.1"/>
    </source>
</evidence>